<evidence type="ECO:0000313" key="3">
    <source>
        <dbReference type="Proteomes" id="UP001412067"/>
    </source>
</evidence>
<name>A0ABR2MA27_9ASPA</name>
<feature type="compositionally biased region" description="Basic and acidic residues" evidence="1">
    <location>
        <begin position="53"/>
        <end position="64"/>
    </location>
</feature>
<gene>
    <name evidence="2" type="ORF">KSP40_PGU022271</name>
</gene>
<feature type="compositionally biased region" description="Basic residues" evidence="1">
    <location>
        <begin position="39"/>
        <end position="52"/>
    </location>
</feature>
<feature type="region of interest" description="Disordered" evidence="1">
    <location>
        <begin position="39"/>
        <end position="64"/>
    </location>
</feature>
<protein>
    <submittedName>
        <fullName evidence="2">Uncharacterized protein</fullName>
    </submittedName>
</protein>
<accession>A0ABR2MA27</accession>
<evidence type="ECO:0000256" key="1">
    <source>
        <dbReference type="SAM" id="MobiDB-lite"/>
    </source>
</evidence>
<dbReference type="Proteomes" id="UP001412067">
    <property type="component" value="Unassembled WGS sequence"/>
</dbReference>
<comment type="caution">
    <text evidence="2">The sequence shown here is derived from an EMBL/GenBank/DDBJ whole genome shotgun (WGS) entry which is preliminary data.</text>
</comment>
<sequence length="131" mass="15263">MSGFRGAEESPLKMISWEDELAYMLIYQNRIPHSQTYRRALRRPARAARRAARKEQTSVGRKIEQRNISCGRRLGHDREETRLTLVLGDGYISAEVNKKRIKEEVKIGDLKMKSKTKSRTEIKKMKSKSIK</sequence>
<organism evidence="2 3">
    <name type="scientific">Platanthera guangdongensis</name>
    <dbReference type="NCBI Taxonomy" id="2320717"/>
    <lineage>
        <taxon>Eukaryota</taxon>
        <taxon>Viridiplantae</taxon>
        <taxon>Streptophyta</taxon>
        <taxon>Embryophyta</taxon>
        <taxon>Tracheophyta</taxon>
        <taxon>Spermatophyta</taxon>
        <taxon>Magnoliopsida</taxon>
        <taxon>Liliopsida</taxon>
        <taxon>Asparagales</taxon>
        <taxon>Orchidaceae</taxon>
        <taxon>Orchidoideae</taxon>
        <taxon>Orchideae</taxon>
        <taxon>Orchidinae</taxon>
        <taxon>Platanthera</taxon>
    </lineage>
</organism>
<proteinExistence type="predicted"/>
<reference evidence="2 3" key="1">
    <citation type="journal article" date="2022" name="Nat. Plants">
        <title>Genomes of leafy and leafless Platanthera orchids illuminate the evolution of mycoheterotrophy.</title>
        <authorList>
            <person name="Li M.H."/>
            <person name="Liu K.W."/>
            <person name="Li Z."/>
            <person name="Lu H.C."/>
            <person name="Ye Q.L."/>
            <person name="Zhang D."/>
            <person name="Wang J.Y."/>
            <person name="Li Y.F."/>
            <person name="Zhong Z.M."/>
            <person name="Liu X."/>
            <person name="Yu X."/>
            <person name="Liu D.K."/>
            <person name="Tu X.D."/>
            <person name="Liu B."/>
            <person name="Hao Y."/>
            <person name="Liao X.Y."/>
            <person name="Jiang Y.T."/>
            <person name="Sun W.H."/>
            <person name="Chen J."/>
            <person name="Chen Y.Q."/>
            <person name="Ai Y."/>
            <person name="Zhai J.W."/>
            <person name="Wu S.S."/>
            <person name="Zhou Z."/>
            <person name="Hsiao Y.Y."/>
            <person name="Wu W.L."/>
            <person name="Chen Y.Y."/>
            <person name="Lin Y.F."/>
            <person name="Hsu J.L."/>
            <person name="Li C.Y."/>
            <person name="Wang Z.W."/>
            <person name="Zhao X."/>
            <person name="Zhong W.Y."/>
            <person name="Ma X.K."/>
            <person name="Ma L."/>
            <person name="Huang J."/>
            <person name="Chen G.Z."/>
            <person name="Huang M.Z."/>
            <person name="Huang L."/>
            <person name="Peng D.H."/>
            <person name="Luo Y.B."/>
            <person name="Zou S.Q."/>
            <person name="Chen S.P."/>
            <person name="Lan S."/>
            <person name="Tsai W.C."/>
            <person name="Van de Peer Y."/>
            <person name="Liu Z.J."/>
        </authorList>
    </citation>
    <scope>NUCLEOTIDE SEQUENCE [LARGE SCALE GENOMIC DNA]</scope>
    <source>
        <strain evidence="2">Lor288</strain>
    </source>
</reference>
<dbReference type="EMBL" id="JBBWWR010000010">
    <property type="protein sequence ID" value="KAK8960470.1"/>
    <property type="molecule type" value="Genomic_DNA"/>
</dbReference>
<keyword evidence="3" id="KW-1185">Reference proteome</keyword>
<evidence type="ECO:0000313" key="2">
    <source>
        <dbReference type="EMBL" id="KAK8960470.1"/>
    </source>
</evidence>